<dbReference type="Proteomes" id="UP000724584">
    <property type="component" value="Unassembled WGS sequence"/>
</dbReference>
<proteinExistence type="predicted"/>
<accession>A0ACB7NYQ2</accession>
<dbReference type="EMBL" id="JAGIZQ010000006">
    <property type="protein sequence ID" value="KAH6622738.1"/>
    <property type="molecule type" value="Genomic_DNA"/>
</dbReference>
<evidence type="ECO:0000313" key="2">
    <source>
        <dbReference type="Proteomes" id="UP000724584"/>
    </source>
</evidence>
<organism evidence="1 2">
    <name type="scientific">Chaetomium tenue</name>
    <dbReference type="NCBI Taxonomy" id="1854479"/>
    <lineage>
        <taxon>Eukaryota</taxon>
        <taxon>Fungi</taxon>
        <taxon>Dikarya</taxon>
        <taxon>Ascomycota</taxon>
        <taxon>Pezizomycotina</taxon>
        <taxon>Sordariomycetes</taxon>
        <taxon>Sordariomycetidae</taxon>
        <taxon>Sordariales</taxon>
        <taxon>Chaetomiaceae</taxon>
        <taxon>Chaetomium</taxon>
    </lineage>
</organism>
<comment type="caution">
    <text evidence="1">The sequence shown here is derived from an EMBL/GenBank/DDBJ whole genome shotgun (WGS) entry which is preliminary data.</text>
</comment>
<protein>
    <submittedName>
        <fullName evidence="1">Uncharacterized protein</fullName>
    </submittedName>
</protein>
<reference evidence="1 2" key="1">
    <citation type="journal article" date="2021" name="Nat. Commun.">
        <title>Genetic determinants of endophytism in the Arabidopsis root mycobiome.</title>
        <authorList>
            <person name="Mesny F."/>
            <person name="Miyauchi S."/>
            <person name="Thiergart T."/>
            <person name="Pickel B."/>
            <person name="Atanasova L."/>
            <person name="Karlsson M."/>
            <person name="Huettel B."/>
            <person name="Barry K.W."/>
            <person name="Haridas S."/>
            <person name="Chen C."/>
            <person name="Bauer D."/>
            <person name="Andreopoulos W."/>
            <person name="Pangilinan J."/>
            <person name="LaButti K."/>
            <person name="Riley R."/>
            <person name="Lipzen A."/>
            <person name="Clum A."/>
            <person name="Drula E."/>
            <person name="Henrissat B."/>
            <person name="Kohler A."/>
            <person name="Grigoriev I.V."/>
            <person name="Martin F.M."/>
            <person name="Hacquard S."/>
        </authorList>
    </citation>
    <scope>NUCLEOTIDE SEQUENCE [LARGE SCALE GENOMIC DNA]</scope>
    <source>
        <strain evidence="1 2">MPI-SDFR-AT-0079</strain>
    </source>
</reference>
<evidence type="ECO:0000313" key="1">
    <source>
        <dbReference type="EMBL" id="KAH6622738.1"/>
    </source>
</evidence>
<sequence>MTYVKLVQFFEQGTSGGGIELLQEFATIRRSNYPQMAAFLLRVQHLHRRLEISECGVSDTAYLWLALKGIATEYPDVYSLCVAELNNRVLGWEGLMSTFRHLAALEVGQPAATSLASCQLAASLAETPRVERPCTWQATGSPVVGKSFP</sequence>
<keyword evidence="2" id="KW-1185">Reference proteome</keyword>
<name>A0ACB7NYQ2_9PEZI</name>
<gene>
    <name evidence="1" type="ORF">F5144DRAFT_337322</name>
</gene>